<dbReference type="GO" id="GO:0015740">
    <property type="term" value="P:C4-dicarboxylate transport"/>
    <property type="evidence" value="ECO:0007669"/>
    <property type="project" value="TreeGrafter"/>
</dbReference>
<reference evidence="11 12" key="1">
    <citation type="submission" date="2017-01" db="EMBL/GenBank/DDBJ databases">
        <authorList>
            <person name="Mah S.A."/>
            <person name="Swanson W.J."/>
            <person name="Moy G.W."/>
            <person name="Vacquier V.D."/>
        </authorList>
    </citation>
    <scope>NUCLEOTIDE SEQUENCE [LARGE SCALE GENOMIC DNA]</scope>
    <source>
        <strain evidence="11 12">DSM 26375</strain>
    </source>
</reference>
<keyword evidence="12" id="KW-1185">Reference proteome</keyword>
<evidence type="ECO:0000256" key="4">
    <source>
        <dbReference type="ARBA" id="ARBA00022519"/>
    </source>
</evidence>
<evidence type="ECO:0000313" key="11">
    <source>
        <dbReference type="EMBL" id="SIS94852.1"/>
    </source>
</evidence>
<dbReference type="EMBL" id="FTOT01000003">
    <property type="protein sequence ID" value="SIS94852.1"/>
    <property type="molecule type" value="Genomic_DNA"/>
</dbReference>
<keyword evidence="3" id="KW-1003">Cell membrane</keyword>
<feature type="transmembrane region" description="Helical" evidence="9">
    <location>
        <begin position="12"/>
        <end position="35"/>
    </location>
</feature>
<evidence type="ECO:0000256" key="3">
    <source>
        <dbReference type="ARBA" id="ARBA00022475"/>
    </source>
</evidence>
<dbReference type="GO" id="GO:0005886">
    <property type="term" value="C:plasma membrane"/>
    <property type="evidence" value="ECO:0007669"/>
    <property type="project" value="UniProtKB-SubCell"/>
</dbReference>
<keyword evidence="5 9" id="KW-0812">Transmembrane</keyword>
<evidence type="ECO:0000256" key="6">
    <source>
        <dbReference type="ARBA" id="ARBA00022989"/>
    </source>
</evidence>
<evidence type="ECO:0000256" key="2">
    <source>
        <dbReference type="ARBA" id="ARBA00022448"/>
    </source>
</evidence>
<evidence type="ECO:0000256" key="9">
    <source>
        <dbReference type="RuleBase" id="RU369079"/>
    </source>
</evidence>
<protein>
    <recommendedName>
        <fullName evidence="9">TRAP transporter small permease protein</fullName>
    </recommendedName>
</protein>
<dbReference type="OrthoDB" id="4250245at2"/>
<gene>
    <name evidence="11" type="ORF">SAMN05421774_103210</name>
</gene>
<dbReference type="InterPro" id="IPR007387">
    <property type="entry name" value="TRAP_DctQ"/>
</dbReference>
<dbReference type="InterPro" id="IPR055348">
    <property type="entry name" value="DctQ"/>
</dbReference>
<keyword evidence="2 9" id="KW-0813">Transport</keyword>
<feature type="transmembrane region" description="Helical" evidence="9">
    <location>
        <begin position="87"/>
        <end position="108"/>
    </location>
</feature>
<evidence type="ECO:0000256" key="8">
    <source>
        <dbReference type="ARBA" id="ARBA00038436"/>
    </source>
</evidence>
<comment type="similarity">
    <text evidence="8 9">Belongs to the TRAP transporter small permease family.</text>
</comment>
<keyword evidence="7 9" id="KW-0472">Membrane</keyword>
<feature type="transmembrane region" description="Helical" evidence="9">
    <location>
        <begin position="129"/>
        <end position="153"/>
    </location>
</feature>
<name>A0A1N7N950_9RHOB</name>
<evidence type="ECO:0000259" key="10">
    <source>
        <dbReference type="Pfam" id="PF04290"/>
    </source>
</evidence>
<comment type="subcellular location">
    <subcellularLocation>
        <location evidence="1 9">Cell inner membrane</location>
        <topology evidence="1 9">Multi-pass membrane protein</topology>
    </subcellularLocation>
</comment>
<dbReference type="STRING" id="1086013.SAMN05421774_103210"/>
<dbReference type="Proteomes" id="UP000186141">
    <property type="component" value="Unassembled WGS sequence"/>
</dbReference>
<sequence>MSLIGRTISGLNGLATAICAAVVLLLVFHVTLEVVMRYVVGMPLKGTIQFVSLYYMTAITFLALGVVEQRDSHVVVEVLSNTLGPRGLAVCVAIGLVLSAATAAGLAWRTWGEAMKQFRGGAFVMEGGFVLPTWPTYFFLPVGFGLMLIVALYRLGCLATGRPTGFVTHGFDPGAPVFDDPPAAADGKGR</sequence>
<evidence type="ECO:0000256" key="5">
    <source>
        <dbReference type="ARBA" id="ARBA00022692"/>
    </source>
</evidence>
<dbReference type="PANTHER" id="PTHR35011">
    <property type="entry name" value="2,3-DIKETO-L-GULONATE TRAP TRANSPORTER SMALL PERMEASE PROTEIN YIAM"/>
    <property type="match status" value="1"/>
</dbReference>
<evidence type="ECO:0000256" key="1">
    <source>
        <dbReference type="ARBA" id="ARBA00004429"/>
    </source>
</evidence>
<dbReference type="Pfam" id="PF04290">
    <property type="entry name" value="DctQ"/>
    <property type="match status" value="1"/>
</dbReference>
<dbReference type="PANTHER" id="PTHR35011:SF10">
    <property type="entry name" value="TRAP TRANSPORTER SMALL PERMEASE PROTEIN"/>
    <property type="match status" value="1"/>
</dbReference>
<organism evidence="11 12">
    <name type="scientific">Gemmobacter megaterium</name>
    <dbReference type="NCBI Taxonomy" id="1086013"/>
    <lineage>
        <taxon>Bacteria</taxon>
        <taxon>Pseudomonadati</taxon>
        <taxon>Pseudomonadota</taxon>
        <taxon>Alphaproteobacteria</taxon>
        <taxon>Rhodobacterales</taxon>
        <taxon>Paracoccaceae</taxon>
        <taxon>Gemmobacter</taxon>
    </lineage>
</organism>
<dbReference type="RefSeq" id="WP_083701203.1">
    <property type="nucleotide sequence ID" value="NZ_BMEH01000003.1"/>
</dbReference>
<evidence type="ECO:0000313" key="12">
    <source>
        <dbReference type="Proteomes" id="UP000186141"/>
    </source>
</evidence>
<dbReference type="AlphaFoldDB" id="A0A1N7N950"/>
<accession>A0A1N7N950</accession>
<keyword evidence="4 9" id="KW-0997">Cell inner membrane</keyword>
<feature type="transmembrane region" description="Helical" evidence="9">
    <location>
        <begin position="47"/>
        <end position="67"/>
    </location>
</feature>
<evidence type="ECO:0000256" key="7">
    <source>
        <dbReference type="ARBA" id="ARBA00023136"/>
    </source>
</evidence>
<comment type="subunit">
    <text evidence="9">The complex comprises the extracytoplasmic solute receptor protein and the two transmembrane proteins.</text>
</comment>
<keyword evidence="6 9" id="KW-1133">Transmembrane helix</keyword>
<comment type="function">
    <text evidence="9">Part of the tripartite ATP-independent periplasmic (TRAP) transport system.</text>
</comment>
<dbReference type="GO" id="GO:0022857">
    <property type="term" value="F:transmembrane transporter activity"/>
    <property type="evidence" value="ECO:0007669"/>
    <property type="project" value="UniProtKB-UniRule"/>
</dbReference>
<feature type="domain" description="Tripartite ATP-independent periplasmic transporters DctQ component" evidence="10">
    <location>
        <begin position="27"/>
        <end position="158"/>
    </location>
</feature>
<proteinExistence type="inferred from homology"/>